<evidence type="ECO:0000313" key="2">
    <source>
        <dbReference type="Proteomes" id="UP001203423"/>
    </source>
</evidence>
<protein>
    <submittedName>
        <fullName evidence="1">Uncharacterized protein</fullName>
    </submittedName>
</protein>
<sequence>MAVMFFSIIMNCRKYVEVCEKYGAELNKEIPDIKVLKGKYVEEINRNSAIADLRNHYVAHVQKKSEKRALSDEDVQNYILSMVGGDNASEFINWICPDDFEKSNREDSLVGVIEIIKDKVVKRYNKN</sequence>
<proteinExistence type="predicted"/>
<organism evidence="1 2">
    <name type="scientific">Shewanella surugensis</name>
    <dbReference type="NCBI Taxonomy" id="212020"/>
    <lineage>
        <taxon>Bacteria</taxon>
        <taxon>Pseudomonadati</taxon>
        <taxon>Pseudomonadota</taxon>
        <taxon>Gammaproteobacteria</taxon>
        <taxon>Alteromonadales</taxon>
        <taxon>Shewanellaceae</taxon>
        <taxon>Shewanella</taxon>
    </lineage>
</organism>
<dbReference type="EMBL" id="JAKIKS010000039">
    <property type="protein sequence ID" value="MCL1125111.1"/>
    <property type="molecule type" value="Genomic_DNA"/>
</dbReference>
<comment type="caution">
    <text evidence="1">The sequence shown here is derived from an EMBL/GenBank/DDBJ whole genome shotgun (WGS) entry which is preliminary data.</text>
</comment>
<reference evidence="1 2" key="1">
    <citation type="submission" date="2022-01" db="EMBL/GenBank/DDBJ databases">
        <title>Whole genome-based taxonomy of the Shewanellaceae.</title>
        <authorList>
            <person name="Martin-Rodriguez A.J."/>
        </authorList>
    </citation>
    <scope>NUCLEOTIDE SEQUENCE [LARGE SCALE GENOMIC DNA]</scope>
    <source>
        <strain evidence="1 2">DSM 17177</strain>
    </source>
</reference>
<dbReference type="RefSeq" id="WP_248940394.1">
    <property type="nucleotide sequence ID" value="NZ_JAKIKS010000039.1"/>
</dbReference>
<dbReference type="Proteomes" id="UP001203423">
    <property type="component" value="Unassembled WGS sequence"/>
</dbReference>
<keyword evidence="2" id="KW-1185">Reference proteome</keyword>
<evidence type="ECO:0000313" key="1">
    <source>
        <dbReference type="EMBL" id="MCL1125111.1"/>
    </source>
</evidence>
<accession>A0ABT0LBP6</accession>
<dbReference type="Gene3D" id="1.20.120.1060">
    <property type="match status" value="1"/>
</dbReference>
<gene>
    <name evidence="1" type="ORF">L2764_11645</name>
</gene>
<name>A0ABT0LBP6_9GAMM</name>